<evidence type="ECO:0000313" key="8">
    <source>
        <dbReference type="Proteomes" id="UP001549104"/>
    </source>
</evidence>
<keyword evidence="3" id="KW-0460">Magnesium</keyword>
<proteinExistence type="inferred from homology"/>
<dbReference type="EC" id="3.1.21.10" evidence="7"/>
<dbReference type="Pfam" id="PF02075">
    <property type="entry name" value="RuvC"/>
    <property type="match status" value="1"/>
</dbReference>
<protein>
    <submittedName>
        <fullName evidence="7">Crossover junction endodeoxyribonuclease RuvC</fullName>
        <ecNumber evidence="7">3.1.21.10</ecNumber>
    </submittedName>
</protein>
<evidence type="ECO:0000313" key="7">
    <source>
        <dbReference type="EMBL" id="MET3658488.1"/>
    </source>
</evidence>
<dbReference type="RefSeq" id="WP_354314133.1">
    <property type="nucleotide sequence ID" value="NZ_JBEPME010000005.1"/>
</dbReference>
<dbReference type="GO" id="GO:0008821">
    <property type="term" value="F:crossover junction DNA endonuclease activity"/>
    <property type="evidence" value="ECO:0007669"/>
    <property type="project" value="UniProtKB-EC"/>
</dbReference>
<accession>A0ABV2KES8</accession>
<evidence type="ECO:0000256" key="2">
    <source>
        <dbReference type="ARBA" id="ARBA00022763"/>
    </source>
</evidence>
<keyword evidence="6" id="KW-0234">DNA repair</keyword>
<evidence type="ECO:0000256" key="1">
    <source>
        <dbReference type="ARBA" id="ARBA00009518"/>
    </source>
</evidence>
<dbReference type="EMBL" id="JBEPME010000005">
    <property type="protein sequence ID" value="MET3658488.1"/>
    <property type="molecule type" value="Genomic_DNA"/>
</dbReference>
<comment type="caution">
    <text evidence="7">The sequence shown here is derived from an EMBL/GenBank/DDBJ whole genome shotgun (WGS) entry which is preliminary data.</text>
</comment>
<keyword evidence="8" id="KW-1185">Reference proteome</keyword>
<keyword evidence="7" id="KW-0378">Hydrolase</keyword>
<evidence type="ECO:0000256" key="5">
    <source>
        <dbReference type="ARBA" id="ARBA00023172"/>
    </source>
</evidence>
<reference evidence="7 8" key="1">
    <citation type="submission" date="2024-06" db="EMBL/GenBank/DDBJ databases">
        <title>Sorghum-associated microbial communities from plants grown in Nebraska, USA.</title>
        <authorList>
            <person name="Schachtman D."/>
        </authorList>
    </citation>
    <scope>NUCLEOTIDE SEQUENCE [LARGE SCALE GENOMIC DNA]</scope>
    <source>
        <strain evidence="7 8">1288</strain>
    </source>
</reference>
<keyword evidence="4" id="KW-0238">DNA-binding</keyword>
<evidence type="ECO:0000256" key="4">
    <source>
        <dbReference type="ARBA" id="ARBA00023125"/>
    </source>
</evidence>
<dbReference type="Proteomes" id="UP001549104">
    <property type="component" value="Unassembled WGS sequence"/>
</dbReference>
<evidence type="ECO:0000256" key="6">
    <source>
        <dbReference type="ARBA" id="ARBA00023204"/>
    </source>
</evidence>
<keyword evidence="5" id="KW-0233">DNA recombination</keyword>
<organism evidence="7 8">
    <name type="scientific">Sporosarcina psychrophila</name>
    <name type="common">Bacillus psychrophilus</name>
    <dbReference type="NCBI Taxonomy" id="1476"/>
    <lineage>
        <taxon>Bacteria</taxon>
        <taxon>Bacillati</taxon>
        <taxon>Bacillota</taxon>
        <taxon>Bacilli</taxon>
        <taxon>Bacillales</taxon>
        <taxon>Caryophanaceae</taxon>
        <taxon>Sporosarcina</taxon>
    </lineage>
</organism>
<dbReference type="InterPro" id="IPR036397">
    <property type="entry name" value="RNaseH_sf"/>
</dbReference>
<dbReference type="InterPro" id="IPR002176">
    <property type="entry name" value="X-over_junc_endoDNase_RuvC"/>
</dbReference>
<evidence type="ECO:0000256" key="3">
    <source>
        <dbReference type="ARBA" id="ARBA00022842"/>
    </source>
</evidence>
<gene>
    <name evidence="7" type="ORF">ABIC55_003605</name>
</gene>
<dbReference type="InterPro" id="IPR012337">
    <property type="entry name" value="RNaseH-like_sf"/>
</dbReference>
<name>A0ABV2KES8_SPOPS</name>
<dbReference type="SUPFAM" id="SSF53098">
    <property type="entry name" value="Ribonuclease H-like"/>
    <property type="match status" value="1"/>
</dbReference>
<sequence>MTSVLAFDTSLSSPGAAIVTVSSRGKPVITAMSHVKPDGKSPYALRADIVESWATLFIADNTPAGATADFTYVVREDFHGMSSAQNYPVFAAWTGTEFAAHKFGLAFDKHVTTTKAGRKKTTHGMSQSAIKLAVVGKGTASKDEVADAVRRWTGYTGEFATDDCSDAVAVGLAKLIFEGVIAK</sequence>
<comment type="similarity">
    <text evidence="1">Belongs to the RuvC family.</text>
</comment>
<dbReference type="Gene3D" id="3.30.420.10">
    <property type="entry name" value="Ribonuclease H-like superfamily/Ribonuclease H"/>
    <property type="match status" value="1"/>
</dbReference>
<keyword evidence="2" id="KW-0227">DNA damage</keyword>